<feature type="transmembrane region" description="Helical" evidence="1">
    <location>
        <begin position="108"/>
        <end position="129"/>
    </location>
</feature>
<dbReference type="InterPro" id="IPR026898">
    <property type="entry name" value="PrsW"/>
</dbReference>
<reference evidence="2 3" key="1">
    <citation type="journal article" date="2016" name="Nat. Commun.">
        <title>Thousands of microbial genomes shed light on interconnected biogeochemical processes in an aquifer system.</title>
        <authorList>
            <person name="Anantharaman K."/>
            <person name="Brown C.T."/>
            <person name="Hug L.A."/>
            <person name="Sharon I."/>
            <person name="Castelle C.J."/>
            <person name="Probst A.J."/>
            <person name="Thomas B.C."/>
            <person name="Singh A."/>
            <person name="Wilkins M.J."/>
            <person name="Karaoz U."/>
            <person name="Brodie E.L."/>
            <person name="Williams K.H."/>
            <person name="Hubbard S.S."/>
            <person name="Banfield J.F."/>
        </authorList>
    </citation>
    <scope>NUCLEOTIDE SEQUENCE [LARGE SCALE GENOMIC DNA]</scope>
</reference>
<sequence length="230" mass="25762">MVNYDSIPIIFGLGTLPSLAWLIFFLQEDEHPEPKRYIFLAFLGGAVVTFFALLLQIVLNIRLSGLEISQLSPLSLVGAAFIEEVAKFGIIYLLIARNKKVFDEPLDAMIYMITAALGFAAVENILNVAQAIDPIGIVTLRFIGSTLLHALASAFVGYYWAHGMIKKRLGSFIFFGLLVGTTLHTLFNYFIINFDQKIYATLLLVFVAFFVFADFEKIKHEEQSHEITQG</sequence>
<comment type="caution">
    <text evidence="2">The sequence shown here is derived from an EMBL/GenBank/DDBJ whole genome shotgun (WGS) entry which is preliminary data.</text>
</comment>
<dbReference type="AlphaFoldDB" id="A0A1G1Z2U6"/>
<keyword evidence="1" id="KW-0812">Transmembrane</keyword>
<keyword evidence="1" id="KW-0472">Membrane</keyword>
<feature type="transmembrane region" description="Helical" evidence="1">
    <location>
        <begin position="198"/>
        <end position="215"/>
    </location>
</feature>
<feature type="transmembrane region" description="Helical" evidence="1">
    <location>
        <begin position="38"/>
        <end position="59"/>
    </location>
</feature>
<dbReference type="GO" id="GO:0008233">
    <property type="term" value="F:peptidase activity"/>
    <property type="evidence" value="ECO:0007669"/>
    <property type="project" value="InterPro"/>
</dbReference>
<protein>
    <recommendedName>
        <fullName evidence="4">Protease PrsW</fullName>
    </recommendedName>
</protein>
<evidence type="ECO:0008006" key="4">
    <source>
        <dbReference type="Google" id="ProtNLM"/>
    </source>
</evidence>
<feature type="transmembrane region" description="Helical" evidence="1">
    <location>
        <begin position="172"/>
        <end position="192"/>
    </location>
</feature>
<dbReference type="Pfam" id="PF13367">
    <property type="entry name" value="PrsW-protease"/>
    <property type="match status" value="1"/>
</dbReference>
<evidence type="ECO:0000313" key="2">
    <source>
        <dbReference type="EMBL" id="OGY58769.1"/>
    </source>
</evidence>
<dbReference type="EMBL" id="MHIX01000034">
    <property type="protein sequence ID" value="OGY58769.1"/>
    <property type="molecule type" value="Genomic_DNA"/>
</dbReference>
<feature type="transmembrane region" description="Helical" evidence="1">
    <location>
        <begin position="6"/>
        <end position="26"/>
    </location>
</feature>
<dbReference type="Proteomes" id="UP000178515">
    <property type="component" value="Unassembled WGS sequence"/>
</dbReference>
<keyword evidence="1" id="KW-1133">Transmembrane helix</keyword>
<dbReference type="STRING" id="1797689.A3F24_01170"/>
<organism evidence="2 3">
    <name type="scientific">Candidatus Colwellbacteria bacterium RIFCSPHIGHO2_12_FULL_44_17</name>
    <dbReference type="NCBI Taxonomy" id="1797689"/>
    <lineage>
        <taxon>Bacteria</taxon>
        <taxon>Candidatus Colwelliibacteriota</taxon>
    </lineage>
</organism>
<gene>
    <name evidence="2" type="ORF">A3F24_01170</name>
</gene>
<evidence type="ECO:0000256" key="1">
    <source>
        <dbReference type="SAM" id="Phobius"/>
    </source>
</evidence>
<proteinExistence type="predicted"/>
<feature type="transmembrane region" description="Helical" evidence="1">
    <location>
        <begin position="135"/>
        <end position="160"/>
    </location>
</feature>
<dbReference type="PANTHER" id="PTHR36844">
    <property type="entry name" value="PROTEASE PRSW"/>
    <property type="match status" value="1"/>
</dbReference>
<accession>A0A1G1Z2U6</accession>
<evidence type="ECO:0000313" key="3">
    <source>
        <dbReference type="Proteomes" id="UP000178515"/>
    </source>
</evidence>
<feature type="transmembrane region" description="Helical" evidence="1">
    <location>
        <begin position="71"/>
        <end position="96"/>
    </location>
</feature>
<name>A0A1G1Z2U6_9BACT</name>
<dbReference type="PANTHER" id="PTHR36844:SF1">
    <property type="entry name" value="PROTEASE PRSW"/>
    <property type="match status" value="1"/>
</dbReference>